<accession>A0A067Q5N8</accession>
<dbReference type="InParanoid" id="A0A067Q5N8"/>
<keyword evidence="2" id="KW-1185">Reference proteome</keyword>
<dbReference type="AlphaFoldDB" id="A0A067Q5N8"/>
<name>A0A067Q5N8_9AGAM</name>
<dbReference type="EMBL" id="KL197717">
    <property type="protein sequence ID" value="KDQ58817.1"/>
    <property type="molecule type" value="Genomic_DNA"/>
</dbReference>
<dbReference type="STRING" id="933084.A0A067Q5N8"/>
<dbReference type="OrthoDB" id="2418900at2759"/>
<dbReference type="Proteomes" id="UP000027265">
    <property type="component" value="Unassembled WGS sequence"/>
</dbReference>
<evidence type="ECO:0000313" key="2">
    <source>
        <dbReference type="Proteomes" id="UP000027265"/>
    </source>
</evidence>
<organism evidence="1 2">
    <name type="scientific">Jaapia argillacea MUCL 33604</name>
    <dbReference type="NCBI Taxonomy" id="933084"/>
    <lineage>
        <taxon>Eukaryota</taxon>
        <taxon>Fungi</taxon>
        <taxon>Dikarya</taxon>
        <taxon>Basidiomycota</taxon>
        <taxon>Agaricomycotina</taxon>
        <taxon>Agaricomycetes</taxon>
        <taxon>Agaricomycetidae</taxon>
        <taxon>Jaapiales</taxon>
        <taxon>Jaapiaceae</taxon>
        <taxon>Jaapia</taxon>
    </lineage>
</organism>
<gene>
    <name evidence="1" type="ORF">JAAARDRAFT_128908</name>
</gene>
<reference evidence="2" key="1">
    <citation type="journal article" date="2014" name="Proc. Natl. Acad. Sci. U.S.A.">
        <title>Extensive sampling of basidiomycete genomes demonstrates inadequacy of the white-rot/brown-rot paradigm for wood decay fungi.</title>
        <authorList>
            <person name="Riley R."/>
            <person name="Salamov A.A."/>
            <person name="Brown D.W."/>
            <person name="Nagy L.G."/>
            <person name="Floudas D."/>
            <person name="Held B.W."/>
            <person name="Levasseur A."/>
            <person name="Lombard V."/>
            <person name="Morin E."/>
            <person name="Otillar R."/>
            <person name="Lindquist E.A."/>
            <person name="Sun H."/>
            <person name="LaButti K.M."/>
            <person name="Schmutz J."/>
            <person name="Jabbour D."/>
            <person name="Luo H."/>
            <person name="Baker S.E."/>
            <person name="Pisabarro A.G."/>
            <person name="Walton J.D."/>
            <person name="Blanchette R.A."/>
            <person name="Henrissat B."/>
            <person name="Martin F."/>
            <person name="Cullen D."/>
            <person name="Hibbett D.S."/>
            <person name="Grigoriev I.V."/>
        </authorList>
    </citation>
    <scope>NUCLEOTIDE SEQUENCE [LARGE SCALE GENOMIC DNA]</scope>
    <source>
        <strain evidence="2">MUCL 33604</strain>
    </source>
</reference>
<dbReference type="HOGENOM" id="CLU_006344_8_0_1"/>
<dbReference type="InterPro" id="IPR041078">
    <property type="entry name" value="Plavaka"/>
</dbReference>
<dbReference type="Pfam" id="PF18759">
    <property type="entry name" value="Plavaka"/>
    <property type="match status" value="1"/>
</dbReference>
<sequence>MVLLGYLSTDKIMGSSLSKAEKKAKMQCLFHESMHTNLEPLHIAGEKGVEMICGDGSVCLIFPTLAAHVADYPEQCLLTCAKSGTCPKCQHPNKELGDSTPGVSRTSDWTLNVIRSAQKEVSSKTEFSKLCMSWDVSGCIHRPFWEGFPFANIHESMTPDVLHQLYQGIFKHLVTWCKSAMGSSELDECI</sequence>
<evidence type="ECO:0000313" key="1">
    <source>
        <dbReference type="EMBL" id="KDQ58817.1"/>
    </source>
</evidence>
<protein>
    <submittedName>
        <fullName evidence="1">Uncharacterized protein</fullName>
    </submittedName>
</protein>
<proteinExistence type="predicted"/>